<sequence>MQTSPFELGISTFMGLFFVKLNPQSFEIESTEVHLKTFSISCVKILDLDTYVITTTDFQIYNRALKQITHSIRAQSFLPKTLHSVANPQNKSDGEIYLVLTRHSIALIDVDCRQKLEKLDLVALRPRILYPNMRIVHTYWDNKSLKIMYFEEVQGKEKRYNLKEISVF</sequence>
<organism evidence="1 2">
    <name type="scientific">Halteria grandinella</name>
    <dbReference type="NCBI Taxonomy" id="5974"/>
    <lineage>
        <taxon>Eukaryota</taxon>
        <taxon>Sar</taxon>
        <taxon>Alveolata</taxon>
        <taxon>Ciliophora</taxon>
        <taxon>Intramacronucleata</taxon>
        <taxon>Spirotrichea</taxon>
        <taxon>Stichotrichia</taxon>
        <taxon>Sporadotrichida</taxon>
        <taxon>Halteriidae</taxon>
        <taxon>Halteria</taxon>
    </lineage>
</organism>
<protein>
    <submittedName>
        <fullName evidence="1">Uncharacterized protein</fullName>
    </submittedName>
</protein>
<comment type="caution">
    <text evidence="1">The sequence shown here is derived from an EMBL/GenBank/DDBJ whole genome shotgun (WGS) entry which is preliminary data.</text>
</comment>
<reference evidence="1" key="1">
    <citation type="submission" date="2019-06" db="EMBL/GenBank/DDBJ databases">
        <authorList>
            <person name="Zheng W."/>
        </authorList>
    </citation>
    <scope>NUCLEOTIDE SEQUENCE</scope>
    <source>
        <strain evidence="1">QDHG01</strain>
    </source>
</reference>
<proteinExistence type="predicted"/>
<keyword evidence="2" id="KW-1185">Reference proteome</keyword>
<dbReference type="EMBL" id="RRYP01026203">
    <property type="protein sequence ID" value="TNV71873.1"/>
    <property type="molecule type" value="Genomic_DNA"/>
</dbReference>
<name>A0A8J8NBF5_HALGN</name>
<evidence type="ECO:0000313" key="2">
    <source>
        <dbReference type="Proteomes" id="UP000785679"/>
    </source>
</evidence>
<dbReference type="Proteomes" id="UP000785679">
    <property type="component" value="Unassembled WGS sequence"/>
</dbReference>
<accession>A0A8J8NBF5</accession>
<evidence type="ECO:0000313" key="1">
    <source>
        <dbReference type="EMBL" id="TNV71873.1"/>
    </source>
</evidence>
<gene>
    <name evidence="1" type="ORF">FGO68_gene3174</name>
</gene>
<dbReference type="AlphaFoldDB" id="A0A8J8NBF5"/>